<proteinExistence type="predicted"/>
<name>A0A9D4MH99_DREPO</name>
<gene>
    <name evidence="2" type="ORF">DPMN_038539</name>
</gene>
<evidence type="ECO:0000313" key="2">
    <source>
        <dbReference type="EMBL" id="KAH3875276.1"/>
    </source>
</evidence>
<dbReference type="Proteomes" id="UP000828390">
    <property type="component" value="Unassembled WGS sequence"/>
</dbReference>
<evidence type="ECO:0000256" key="1">
    <source>
        <dbReference type="SAM" id="MobiDB-lite"/>
    </source>
</evidence>
<organism evidence="2 3">
    <name type="scientific">Dreissena polymorpha</name>
    <name type="common">Zebra mussel</name>
    <name type="synonym">Mytilus polymorpha</name>
    <dbReference type="NCBI Taxonomy" id="45954"/>
    <lineage>
        <taxon>Eukaryota</taxon>
        <taxon>Metazoa</taxon>
        <taxon>Spiralia</taxon>
        <taxon>Lophotrochozoa</taxon>
        <taxon>Mollusca</taxon>
        <taxon>Bivalvia</taxon>
        <taxon>Autobranchia</taxon>
        <taxon>Heteroconchia</taxon>
        <taxon>Euheterodonta</taxon>
        <taxon>Imparidentia</taxon>
        <taxon>Neoheterodontei</taxon>
        <taxon>Myida</taxon>
        <taxon>Dreissenoidea</taxon>
        <taxon>Dreissenidae</taxon>
        <taxon>Dreissena</taxon>
    </lineage>
</organism>
<protein>
    <submittedName>
        <fullName evidence="2">Uncharacterized protein</fullName>
    </submittedName>
</protein>
<dbReference type="EMBL" id="JAIWYP010000002">
    <property type="protein sequence ID" value="KAH3875276.1"/>
    <property type="molecule type" value="Genomic_DNA"/>
</dbReference>
<reference evidence="2" key="2">
    <citation type="submission" date="2020-11" db="EMBL/GenBank/DDBJ databases">
        <authorList>
            <person name="McCartney M.A."/>
            <person name="Auch B."/>
            <person name="Kono T."/>
            <person name="Mallez S."/>
            <person name="Becker A."/>
            <person name="Gohl D.M."/>
            <person name="Silverstein K.A.T."/>
            <person name="Koren S."/>
            <person name="Bechman K.B."/>
            <person name="Herman A."/>
            <person name="Abrahante J.E."/>
            <person name="Garbe J."/>
        </authorList>
    </citation>
    <scope>NUCLEOTIDE SEQUENCE</scope>
    <source>
        <strain evidence="2">Duluth1</strain>
        <tissue evidence="2">Whole animal</tissue>
    </source>
</reference>
<feature type="region of interest" description="Disordered" evidence="1">
    <location>
        <begin position="86"/>
        <end position="107"/>
    </location>
</feature>
<accession>A0A9D4MH99</accession>
<comment type="caution">
    <text evidence="2">The sequence shown here is derived from an EMBL/GenBank/DDBJ whole genome shotgun (WGS) entry which is preliminary data.</text>
</comment>
<dbReference type="AlphaFoldDB" id="A0A9D4MH99"/>
<evidence type="ECO:0000313" key="3">
    <source>
        <dbReference type="Proteomes" id="UP000828390"/>
    </source>
</evidence>
<keyword evidence="3" id="KW-1185">Reference proteome</keyword>
<sequence>MLRVMGKIWAERHKPGRWCDGKAKNSNFTEKVIGVLTTTIRNFQTHNLRSPKNPKRPYGNTGAQQRVFGINSVWNRKTEVADTLLRRKSLNRQEPQIGSEEGESPGI</sequence>
<reference evidence="2" key="1">
    <citation type="journal article" date="2019" name="bioRxiv">
        <title>The Genome of the Zebra Mussel, Dreissena polymorpha: A Resource for Invasive Species Research.</title>
        <authorList>
            <person name="McCartney M.A."/>
            <person name="Auch B."/>
            <person name="Kono T."/>
            <person name="Mallez S."/>
            <person name="Zhang Y."/>
            <person name="Obille A."/>
            <person name="Becker A."/>
            <person name="Abrahante J.E."/>
            <person name="Garbe J."/>
            <person name="Badalamenti J.P."/>
            <person name="Herman A."/>
            <person name="Mangelson H."/>
            <person name="Liachko I."/>
            <person name="Sullivan S."/>
            <person name="Sone E.D."/>
            <person name="Koren S."/>
            <person name="Silverstein K.A.T."/>
            <person name="Beckman K.B."/>
            <person name="Gohl D.M."/>
        </authorList>
    </citation>
    <scope>NUCLEOTIDE SEQUENCE</scope>
    <source>
        <strain evidence="2">Duluth1</strain>
        <tissue evidence="2">Whole animal</tissue>
    </source>
</reference>